<dbReference type="Proteomes" id="UP001234297">
    <property type="component" value="Chromosome 12"/>
</dbReference>
<gene>
    <name evidence="1" type="ORF">MRB53_035636</name>
</gene>
<name>A0ACC2K576_PERAE</name>
<comment type="caution">
    <text evidence="1">The sequence shown here is derived from an EMBL/GenBank/DDBJ whole genome shotgun (WGS) entry which is preliminary data.</text>
</comment>
<keyword evidence="2" id="KW-1185">Reference proteome</keyword>
<evidence type="ECO:0000313" key="1">
    <source>
        <dbReference type="EMBL" id="KAJ8616264.1"/>
    </source>
</evidence>
<accession>A0ACC2K576</accession>
<proteinExistence type="predicted"/>
<organism evidence="1 2">
    <name type="scientific">Persea americana</name>
    <name type="common">Avocado</name>
    <dbReference type="NCBI Taxonomy" id="3435"/>
    <lineage>
        <taxon>Eukaryota</taxon>
        <taxon>Viridiplantae</taxon>
        <taxon>Streptophyta</taxon>
        <taxon>Embryophyta</taxon>
        <taxon>Tracheophyta</taxon>
        <taxon>Spermatophyta</taxon>
        <taxon>Magnoliopsida</taxon>
        <taxon>Magnoliidae</taxon>
        <taxon>Laurales</taxon>
        <taxon>Lauraceae</taxon>
        <taxon>Persea</taxon>
    </lineage>
</organism>
<sequence>MAMVPQSPSQPASILRRRFSIGTRPNATQSHVAPVIDVAPGTSMSSVNVLSGELVQATDAKVIPQQTTFVSGLAIVYPMVTRSKDGIRKPKIWLSTRHPLPTAVHAIASQIEPTCYSIVAKCPK</sequence>
<dbReference type="EMBL" id="CM056820">
    <property type="protein sequence ID" value="KAJ8616264.1"/>
    <property type="molecule type" value="Genomic_DNA"/>
</dbReference>
<protein>
    <submittedName>
        <fullName evidence="1">Uncharacterized protein</fullName>
    </submittedName>
</protein>
<evidence type="ECO:0000313" key="2">
    <source>
        <dbReference type="Proteomes" id="UP001234297"/>
    </source>
</evidence>
<reference evidence="1 2" key="1">
    <citation type="journal article" date="2022" name="Hortic Res">
        <title>A haplotype resolved chromosomal level avocado genome allows analysis of novel avocado genes.</title>
        <authorList>
            <person name="Nath O."/>
            <person name="Fletcher S.J."/>
            <person name="Hayward A."/>
            <person name="Shaw L.M."/>
            <person name="Masouleh A.K."/>
            <person name="Furtado A."/>
            <person name="Henry R.J."/>
            <person name="Mitter N."/>
        </authorList>
    </citation>
    <scope>NUCLEOTIDE SEQUENCE [LARGE SCALE GENOMIC DNA]</scope>
    <source>
        <strain evidence="2">cv. Hass</strain>
    </source>
</reference>